<organism evidence="2 3">
    <name type="scientific">Alsobacter soli</name>
    <dbReference type="NCBI Taxonomy" id="2109933"/>
    <lineage>
        <taxon>Bacteria</taxon>
        <taxon>Pseudomonadati</taxon>
        <taxon>Pseudomonadota</taxon>
        <taxon>Alphaproteobacteria</taxon>
        <taxon>Hyphomicrobiales</taxon>
        <taxon>Alsobacteraceae</taxon>
        <taxon>Alsobacter</taxon>
    </lineage>
</organism>
<protein>
    <recommendedName>
        <fullName evidence="4">Copper chaperone PCu(A)C</fullName>
    </recommendedName>
</protein>
<name>A0A2T1HW66_9HYPH</name>
<reference evidence="3" key="1">
    <citation type="submission" date="2018-03" db="EMBL/GenBank/DDBJ databases">
        <authorList>
            <person name="Sun L."/>
            <person name="Liu H."/>
            <person name="Chen W."/>
            <person name="Huang K."/>
            <person name="Liu W."/>
            <person name="Gao X."/>
        </authorList>
    </citation>
    <scope>NUCLEOTIDE SEQUENCE [LARGE SCALE GENOMIC DNA]</scope>
    <source>
        <strain evidence="3">SH9</strain>
    </source>
</reference>
<dbReference type="RefSeq" id="WP_106335982.1">
    <property type="nucleotide sequence ID" value="NZ_PVZS01000006.1"/>
</dbReference>
<sequence>MITLRSLAAAAVAGGLLIAPAFAHGYKAGSLVIGHPWARATPAGAPVAGGFLTVENTGTEPDKLVSVSSEIAGRSEVHEMSTKDGMMTMRPVAGGVEIPAGQKVELKPGGYHIMFMQLKGGLKEGESVKGVLTFEKAGAVPVEFKVQSVGAKTGGAMPHMTH</sequence>
<comment type="caution">
    <text evidence="2">The sequence shown here is derived from an EMBL/GenBank/DDBJ whole genome shotgun (WGS) entry which is preliminary data.</text>
</comment>
<dbReference type="InterPro" id="IPR058248">
    <property type="entry name" value="Lxx211020-like"/>
</dbReference>
<feature type="chain" id="PRO_5015615978" description="Copper chaperone PCu(A)C" evidence="1">
    <location>
        <begin position="24"/>
        <end position="162"/>
    </location>
</feature>
<keyword evidence="1" id="KW-0732">Signal</keyword>
<feature type="signal peptide" evidence="1">
    <location>
        <begin position="1"/>
        <end position="23"/>
    </location>
</feature>
<dbReference type="EMBL" id="PVZS01000006">
    <property type="protein sequence ID" value="PSC05739.1"/>
    <property type="molecule type" value="Genomic_DNA"/>
</dbReference>
<proteinExistence type="predicted"/>
<dbReference type="InterPro" id="IPR007410">
    <property type="entry name" value="LpqE-like"/>
</dbReference>
<keyword evidence="3" id="KW-1185">Reference proteome</keyword>
<dbReference type="OrthoDB" id="9796962at2"/>
<evidence type="ECO:0000313" key="3">
    <source>
        <dbReference type="Proteomes" id="UP000239772"/>
    </source>
</evidence>
<dbReference type="SUPFAM" id="SSF110087">
    <property type="entry name" value="DR1885-like metal-binding protein"/>
    <property type="match status" value="1"/>
</dbReference>
<gene>
    <name evidence="2" type="ORF">SLNSH_07100</name>
</gene>
<evidence type="ECO:0000313" key="2">
    <source>
        <dbReference type="EMBL" id="PSC05739.1"/>
    </source>
</evidence>
<dbReference type="AlphaFoldDB" id="A0A2T1HW66"/>
<dbReference type="Proteomes" id="UP000239772">
    <property type="component" value="Unassembled WGS sequence"/>
</dbReference>
<dbReference type="PANTHER" id="PTHR36302:SF1">
    <property type="entry name" value="COPPER CHAPERONE PCU(A)C"/>
    <property type="match status" value="1"/>
</dbReference>
<evidence type="ECO:0008006" key="4">
    <source>
        <dbReference type="Google" id="ProtNLM"/>
    </source>
</evidence>
<evidence type="ECO:0000256" key="1">
    <source>
        <dbReference type="SAM" id="SignalP"/>
    </source>
</evidence>
<dbReference type="PANTHER" id="PTHR36302">
    <property type="entry name" value="BLR7088 PROTEIN"/>
    <property type="match status" value="1"/>
</dbReference>
<dbReference type="Pfam" id="PF04314">
    <property type="entry name" value="PCuAC"/>
    <property type="match status" value="1"/>
</dbReference>
<dbReference type="Gene3D" id="2.60.40.1890">
    <property type="entry name" value="PCu(A)C copper chaperone"/>
    <property type="match status" value="1"/>
</dbReference>
<dbReference type="InterPro" id="IPR036182">
    <property type="entry name" value="PCuAC_sf"/>
</dbReference>
<accession>A0A2T1HW66</accession>